<dbReference type="EMBL" id="LQYS01000026">
    <property type="protein sequence ID" value="KYD17411.1"/>
    <property type="molecule type" value="Genomic_DNA"/>
</dbReference>
<dbReference type="GeneID" id="301195188"/>
<dbReference type="AlphaFoldDB" id="A0A150LZ70"/>
<protein>
    <submittedName>
        <fullName evidence="1">Uncharacterized protein</fullName>
    </submittedName>
</protein>
<dbReference type="eggNOG" id="COG1235">
    <property type="taxonomic scope" value="Bacteria"/>
</dbReference>
<accession>A0A150LZ70</accession>
<sequence length="40" mass="4525">MTHIEEMNGLGFDDLKEAEKPLQKQGLSIEIAYDAMMVEV</sequence>
<gene>
    <name evidence="1" type="ORF">B4119_2123</name>
</gene>
<reference evidence="1 2" key="1">
    <citation type="submission" date="2016-01" db="EMBL/GenBank/DDBJ databases">
        <title>Draft Genome Sequences of Seven Thermophilic Sporeformers Isolated from Foods.</title>
        <authorList>
            <person name="Berendsen E.M."/>
            <person name="Wells-Bennik M.H."/>
            <person name="Krawcyk A.O."/>
            <person name="De Jong A."/>
            <person name="Holsappel S."/>
            <person name="Eijlander R.T."/>
            <person name="Kuipers O.P."/>
        </authorList>
    </citation>
    <scope>NUCLEOTIDE SEQUENCE [LARGE SCALE GENOMIC DNA]</scope>
    <source>
        <strain evidence="1 2">B4119</strain>
    </source>
</reference>
<name>A0A150LZ70_9BACL</name>
<evidence type="ECO:0000313" key="2">
    <source>
        <dbReference type="Proteomes" id="UP000075455"/>
    </source>
</evidence>
<dbReference type="Proteomes" id="UP000075455">
    <property type="component" value="Unassembled WGS sequence"/>
</dbReference>
<evidence type="ECO:0000313" key="1">
    <source>
        <dbReference type="EMBL" id="KYD17411.1"/>
    </source>
</evidence>
<dbReference type="PATRIC" id="fig|81408.3.peg.2705"/>
<proteinExistence type="predicted"/>
<comment type="caution">
    <text evidence="1">The sequence shown here is derived from an EMBL/GenBank/DDBJ whole genome shotgun (WGS) entry which is preliminary data.</text>
</comment>
<dbReference type="RefSeq" id="WP_017436674.1">
    <property type="nucleotide sequence ID" value="NZ_AP025623.1"/>
</dbReference>
<dbReference type="STRING" id="81408.B4119_2123"/>
<organism evidence="1 2">
    <name type="scientific">Saccharococcus caldoxylosilyticus</name>
    <dbReference type="NCBI Taxonomy" id="81408"/>
    <lineage>
        <taxon>Bacteria</taxon>
        <taxon>Bacillati</taxon>
        <taxon>Bacillota</taxon>
        <taxon>Bacilli</taxon>
        <taxon>Bacillales</taxon>
        <taxon>Anoxybacillaceae</taxon>
        <taxon>Saccharococcus</taxon>
    </lineage>
</organism>